<evidence type="ECO:0000256" key="3">
    <source>
        <dbReference type="PROSITE-ProRule" id="PRU00267"/>
    </source>
</evidence>
<dbReference type="Pfam" id="PF00505">
    <property type="entry name" value="HMG_box"/>
    <property type="match status" value="1"/>
</dbReference>
<comment type="caution">
    <text evidence="5">The sequence shown here is derived from an EMBL/GenBank/DDBJ whole genome shotgun (WGS) entry which is preliminary data.</text>
</comment>
<evidence type="ECO:0000256" key="1">
    <source>
        <dbReference type="ARBA" id="ARBA00023125"/>
    </source>
</evidence>
<dbReference type="AlphaFoldDB" id="A0AAD5V5P5"/>
<keyword evidence="2" id="KW-0804">Transcription</keyword>
<dbReference type="GO" id="GO:0030154">
    <property type="term" value="P:cell differentiation"/>
    <property type="evidence" value="ECO:0007669"/>
    <property type="project" value="TreeGrafter"/>
</dbReference>
<dbReference type="PANTHER" id="PTHR10270">
    <property type="entry name" value="SOX TRANSCRIPTION FACTOR"/>
    <property type="match status" value="1"/>
</dbReference>
<evidence type="ECO:0000313" key="5">
    <source>
        <dbReference type="EMBL" id="KAJ3486770.1"/>
    </source>
</evidence>
<dbReference type="SMART" id="SM00398">
    <property type="entry name" value="HMG"/>
    <property type="match status" value="1"/>
</dbReference>
<reference evidence="5" key="1">
    <citation type="submission" date="2022-07" db="EMBL/GenBank/DDBJ databases">
        <title>Genome Sequence of Physisporinus lineatus.</title>
        <authorList>
            <person name="Buettner E."/>
        </authorList>
    </citation>
    <scope>NUCLEOTIDE SEQUENCE</scope>
    <source>
        <strain evidence="5">VT162</strain>
    </source>
</reference>
<organism evidence="5 6">
    <name type="scientific">Meripilus lineatus</name>
    <dbReference type="NCBI Taxonomy" id="2056292"/>
    <lineage>
        <taxon>Eukaryota</taxon>
        <taxon>Fungi</taxon>
        <taxon>Dikarya</taxon>
        <taxon>Basidiomycota</taxon>
        <taxon>Agaricomycotina</taxon>
        <taxon>Agaricomycetes</taxon>
        <taxon>Polyporales</taxon>
        <taxon>Meripilaceae</taxon>
        <taxon>Meripilus</taxon>
    </lineage>
</organism>
<evidence type="ECO:0000256" key="2">
    <source>
        <dbReference type="ARBA" id="ARBA00023163"/>
    </source>
</evidence>
<dbReference type="InterPro" id="IPR050140">
    <property type="entry name" value="SRY-related_HMG-box_TF-like"/>
</dbReference>
<gene>
    <name evidence="5" type="ORF">NLI96_g4007</name>
</gene>
<name>A0AAD5V5P5_9APHY</name>
<dbReference type="PANTHER" id="PTHR10270:SF161">
    <property type="entry name" value="SEX-DETERMINING REGION Y PROTEIN"/>
    <property type="match status" value="1"/>
</dbReference>
<dbReference type="InterPro" id="IPR009071">
    <property type="entry name" value="HMG_box_dom"/>
</dbReference>
<keyword evidence="3" id="KW-0539">Nucleus</keyword>
<proteinExistence type="predicted"/>
<keyword evidence="1 3" id="KW-0238">DNA-binding</keyword>
<accession>A0AAD5V5P5</accession>
<dbReference type="PROSITE" id="PS50118">
    <property type="entry name" value="HMG_BOX_2"/>
    <property type="match status" value="1"/>
</dbReference>
<keyword evidence="6" id="KW-1185">Reference proteome</keyword>
<dbReference type="GO" id="GO:0005634">
    <property type="term" value="C:nucleus"/>
    <property type="evidence" value="ECO:0007669"/>
    <property type="project" value="UniProtKB-UniRule"/>
</dbReference>
<feature type="domain" description="HMG box" evidence="4">
    <location>
        <begin position="12"/>
        <end position="81"/>
    </location>
</feature>
<protein>
    <recommendedName>
        <fullName evidence="4">HMG box domain-containing protein</fullName>
    </recommendedName>
</protein>
<sequence>MKPIKTRAPCHPPRPPNAFFVYKRNLRETFKMQGQDIPNQKIFNKLAGKNWRELPSAGKTPFFDMAGQEKRAHRMKYPDYTFRPVRNRRKSKKKMPGEERRGYQGTHYLHGPINQLRLCSPSLPALSSRSPQPTTFGSPEGVQGLFPCSSRYLDVRRPTESSSFTWSSGDLLFTQGETGQEKSYEAYPHTHEKEFIERDSAIAEDAYDEVLISYVEAAYLCWKGFEDEKTAMFESLLFQTATSSSLASGL</sequence>
<dbReference type="SUPFAM" id="SSF47095">
    <property type="entry name" value="HMG-box"/>
    <property type="match status" value="1"/>
</dbReference>
<dbReference type="GO" id="GO:0000978">
    <property type="term" value="F:RNA polymerase II cis-regulatory region sequence-specific DNA binding"/>
    <property type="evidence" value="ECO:0007669"/>
    <property type="project" value="TreeGrafter"/>
</dbReference>
<dbReference type="CDD" id="cd01389">
    <property type="entry name" value="HMG-box_ROX1-like"/>
    <property type="match status" value="1"/>
</dbReference>
<dbReference type="InterPro" id="IPR036910">
    <property type="entry name" value="HMG_box_dom_sf"/>
</dbReference>
<dbReference type="Gene3D" id="1.10.30.10">
    <property type="entry name" value="High mobility group box domain"/>
    <property type="match status" value="1"/>
</dbReference>
<evidence type="ECO:0000313" key="6">
    <source>
        <dbReference type="Proteomes" id="UP001212997"/>
    </source>
</evidence>
<dbReference type="EMBL" id="JANAWD010000111">
    <property type="protein sequence ID" value="KAJ3486770.1"/>
    <property type="molecule type" value="Genomic_DNA"/>
</dbReference>
<dbReference type="GO" id="GO:0001228">
    <property type="term" value="F:DNA-binding transcription activator activity, RNA polymerase II-specific"/>
    <property type="evidence" value="ECO:0007669"/>
    <property type="project" value="TreeGrafter"/>
</dbReference>
<dbReference type="Proteomes" id="UP001212997">
    <property type="component" value="Unassembled WGS sequence"/>
</dbReference>
<feature type="DNA-binding region" description="HMG box" evidence="3">
    <location>
        <begin position="12"/>
        <end position="81"/>
    </location>
</feature>
<evidence type="ECO:0000259" key="4">
    <source>
        <dbReference type="PROSITE" id="PS50118"/>
    </source>
</evidence>